<keyword evidence="12" id="KW-0472">Membrane</keyword>
<reference evidence="18" key="1">
    <citation type="journal article" date="2019" name="Curr. Biol.">
        <title>Genome Sequence of Striga asiatica Provides Insight into the Evolution of Plant Parasitism.</title>
        <authorList>
            <person name="Yoshida S."/>
            <person name="Kim S."/>
            <person name="Wafula E.K."/>
            <person name="Tanskanen J."/>
            <person name="Kim Y.M."/>
            <person name="Honaas L."/>
            <person name="Yang Z."/>
            <person name="Spallek T."/>
            <person name="Conn C.E."/>
            <person name="Ichihashi Y."/>
            <person name="Cheong K."/>
            <person name="Cui S."/>
            <person name="Der J.P."/>
            <person name="Gundlach H."/>
            <person name="Jiao Y."/>
            <person name="Hori C."/>
            <person name="Ishida J.K."/>
            <person name="Kasahara H."/>
            <person name="Kiba T."/>
            <person name="Kim M.S."/>
            <person name="Koo N."/>
            <person name="Laohavisit A."/>
            <person name="Lee Y.H."/>
            <person name="Lumba S."/>
            <person name="McCourt P."/>
            <person name="Mortimer J.C."/>
            <person name="Mutuku J.M."/>
            <person name="Nomura T."/>
            <person name="Sasaki-Sekimoto Y."/>
            <person name="Seto Y."/>
            <person name="Wang Y."/>
            <person name="Wakatake T."/>
            <person name="Sakakibara H."/>
            <person name="Demura T."/>
            <person name="Yamaguchi S."/>
            <person name="Yoneyama K."/>
            <person name="Manabe R.I."/>
            <person name="Nelson D.C."/>
            <person name="Schulman A.H."/>
            <person name="Timko M.P."/>
            <person name="dePamphilis C.W."/>
            <person name="Choi D."/>
            <person name="Shirasu K."/>
        </authorList>
    </citation>
    <scope>NUCLEOTIDE SEQUENCE [LARGE SCALE GENOMIC DNA]</scope>
    <source>
        <strain evidence="18">cv. UVA1</strain>
    </source>
</reference>
<dbReference type="AlphaFoldDB" id="A0A5A7QDL4"/>
<dbReference type="EMBL" id="BKCP01006626">
    <property type="protein sequence ID" value="GER43375.1"/>
    <property type="molecule type" value="Genomic_DNA"/>
</dbReference>
<evidence type="ECO:0000256" key="14">
    <source>
        <dbReference type="ARBA" id="ARBA00048679"/>
    </source>
</evidence>
<dbReference type="InterPro" id="IPR000719">
    <property type="entry name" value="Prot_kinase_dom"/>
</dbReference>
<dbReference type="PROSITE" id="PS50011">
    <property type="entry name" value="PROTEIN_KINASE_DOM"/>
    <property type="match status" value="1"/>
</dbReference>
<dbReference type="PANTHER" id="PTHR48006">
    <property type="entry name" value="LEUCINE-RICH REPEAT-CONTAINING PROTEIN DDB_G0281931-RELATED"/>
    <property type="match status" value="1"/>
</dbReference>
<feature type="domain" description="Protein kinase" evidence="16">
    <location>
        <begin position="104"/>
        <end position="197"/>
    </location>
</feature>
<dbReference type="PROSITE" id="PS00107">
    <property type="entry name" value="PROTEIN_KINASE_ATP"/>
    <property type="match status" value="1"/>
</dbReference>
<dbReference type="FunFam" id="3.80.10.10:FF:000383">
    <property type="entry name" value="Leucine-rich repeat receptor protein kinase EMS1"/>
    <property type="match status" value="1"/>
</dbReference>
<keyword evidence="6" id="KW-0812">Transmembrane</keyword>
<dbReference type="Gene3D" id="3.30.200.20">
    <property type="entry name" value="Phosphorylase Kinase, domain 1"/>
    <property type="match status" value="1"/>
</dbReference>
<keyword evidence="17" id="KW-0675">Receptor</keyword>
<dbReference type="GO" id="GO:0005524">
    <property type="term" value="F:ATP binding"/>
    <property type="evidence" value="ECO:0007669"/>
    <property type="project" value="UniProtKB-UniRule"/>
</dbReference>
<dbReference type="FunFam" id="3.30.200.20:FF:000015">
    <property type="entry name" value="Somatic embryogenesis receptor kinase 1"/>
    <property type="match status" value="1"/>
</dbReference>
<keyword evidence="8 15" id="KW-0547">Nucleotide-binding</keyword>
<keyword evidence="11" id="KW-1133">Transmembrane helix</keyword>
<dbReference type="PANTHER" id="PTHR48006:SF102">
    <property type="entry name" value="LEUCINE-RICH REPEAT-CONTAINING PROTEIN DDB_G0281931-RELATED"/>
    <property type="match status" value="1"/>
</dbReference>
<evidence type="ECO:0000256" key="15">
    <source>
        <dbReference type="PROSITE-ProRule" id="PRU10141"/>
    </source>
</evidence>
<dbReference type="Gene3D" id="3.80.10.10">
    <property type="entry name" value="Ribonuclease Inhibitor"/>
    <property type="match status" value="1"/>
</dbReference>
<dbReference type="SUPFAM" id="SSF56112">
    <property type="entry name" value="Protein kinase-like (PK-like)"/>
    <property type="match status" value="1"/>
</dbReference>
<evidence type="ECO:0000256" key="3">
    <source>
        <dbReference type="ARBA" id="ARBA00022527"/>
    </source>
</evidence>
<evidence type="ECO:0000259" key="16">
    <source>
        <dbReference type="PROSITE" id="PS50011"/>
    </source>
</evidence>
<evidence type="ECO:0000256" key="6">
    <source>
        <dbReference type="ARBA" id="ARBA00022692"/>
    </source>
</evidence>
<evidence type="ECO:0000256" key="4">
    <source>
        <dbReference type="ARBA" id="ARBA00022614"/>
    </source>
</evidence>
<comment type="catalytic activity">
    <reaction evidence="13">
        <text>L-threonyl-[protein] + ATP = O-phospho-L-threonyl-[protein] + ADP + H(+)</text>
        <dbReference type="Rhea" id="RHEA:46608"/>
        <dbReference type="Rhea" id="RHEA-COMP:11060"/>
        <dbReference type="Rhea" id="RHEA-COMP:11605"/>
        <dbReference type="ChEBI" id="CHEBI:15378"/>
        <dbReference type="ChEBI" id="CHEBI:30013"/>
        <dbReference type="ChEBI" id="CHEBI:30616"/>
        <dbReference type="ChEBI" id="CHEBI:61977"/>
        <dbReference type="ChEBI" id="CHEBI:456216"/>
        <dbReference type="EC" id="2.7.11.1"/>
    </reaction>
</comment>
<keyword evidence="4" id="KW-0433">Leucine-rich repeat</keyword>
<keyword evidence="3" id="KW-0723">Serine/threonine-protein kinase</keyword>
<keyword evidence="9 17" id="KW-0418">Kinase</keyword>
<comment type="caution">
    <text evidence="17">The sequence shown here is derived from an EMBL/GenBank/DDBJ whole genome shotgun (WGS) entry which is preliminary data.</text>
</comment>
<dbReference type="Pfam" id="PF13855">
    <property type="entry name" value="LRR_8"/>
    <property type="match status" value="1"/>
</dbReference>
<feature type="binding site" evidence="15">
    <location>
        <position position="133"/>
    </location>
    <ligand>
        <name>ATP</name>
        <dbReference type="ChEBI" id="CHEBI:30616"/>
    </ligand>
</feature>
<gene>
    <name evidence="17" type="ORF">STAS_20220</name>
</gene>
<evidence type="ECO:0000256" key="9">
    <source>
        <dbReference type="ARBA" id="ARBA00022777"/>
    </source>
</evidence>
<name>A0A5A7QDL4_STRAF</name>
<dbReference type="GO" id="GO:0004672">
    <property type="term" value="F:protein kinase activity"/>
    <property type="evidence" value="ECO:0007669"/>
    <property type="project" value="InterPro"/>
</dbReference>
<keyword evidence="7" id="KW-0677">Repeat</keyword>
<comment type="subcellular location">
    <subcellularLocation>
        <location evidence="1">Membrane</location>
        <topology evidence="1">Single-pass type I membrane protein</topology>
    </subcellularLocation>
</comment>
<dbReference type="InterPro" id="IPR032675">
    <property type="entry name" value="LRR_dom_sf"/>
</dbReference>
<keyword evidence="5" id="KW-0808">Transferase</keyword>
<keyword evidence="18" id="KW-1185">Reference proteome</keyword>
<dbReference type="InterPro" id="IPR051824">
    <property type="entry name" value="LRR_Rcpt-Like_S/T_Kinase"/>
</dbReference>
<evidence type="ECO:0000256" key="2">
    <source>
        <dbReference type="ARBA" id="ARBA00012513"/>
    </source>
</evidence>
<dbReference type="SUPFAM" id="SSF52058">
    <property type="entry name" value="L domain-like"/>
    <property type="match status" value="1"/>
</dbReference>
<protein>
    <recommendedName>
        <fullName evidence="2">non-specific serine/threonine protein kinase</fullName>
        <ecNumber evidence="2">2.7.11.1</ecNumber>
    </recommendedName>
</protein>
<dbReference type="Proteomes" id="UP000325081">
    <property type="component" value="Unassembled WGS sequence"/>
</dbReference>
<evidence type="ECO:0000256" key="7">
    <source>
        <dbReference type="ARBA" id="ARBA00022737"/>
    </source>
</evidence>
<evidence type="ECO:0000256" key="10">
    <source>
        <dbReference type="ARBA" id="ARBA00022840"/>
    </source>
</evidence>
<evidence type="ECO:0000256" key="13">
    <source>
        <dbReference type="ARBA" id="ARBA00047899"/>
    </source>
</evidence>
<feature type="non-terminal residue" evidence="17">
    <location>
        <position position="197"/>
    </location>
</feature>
<dbReference type="InterPro" id="IPR017441">
    <property type="entry name" value="Protein_kinase_ATP_BS"/>
</dbReference>
<proteinExistence type="predicted"/>
<comment type="catalytic activity">
    <reaction evidence="14">
        <text>L-seryl-[protein] + ATP = O-phospho-L-seryl-[protein] + ADP + H(+)</text>
        <dbReference type="Rhea" id="RHEA:17989"/>
        <dbReference type="Rhea" id="RHEA-COMP:9863"/>
        <dbReference type="Rhea" id="RHEA-COMP:11604"/>
        <dbReference type="ChEBI" id="CHEBI:15378"/>
        <dbReference type="ChEBI" id="CHEBI:29999"/>
        <dbReference type="ChEBI" id="CHEBI:30616"/>
        <dbReference type="ChEBI" id="CHEBI:83421"/>
        <dbReference type="ChEBI" id="CHEBI:456216"/>
        <dbReference type="EC" id="2.7.11.1"/>
    </reaction>
</comment>
<sequence>MLNLQNLNLAQNNLNGPIPASWGRLSNLKHLVVRGNHLTGPIPESLINITGLMELDLSSNDFTGNVPQQLFSTRAPSSEDEPRIWLGQIKRFSYREIQLATDNFNKSKIIGQGGYGKVYKGVLTDNMKLVAVKRLMDCGSPDGEIHLISIAVHKNLLRLIGYCTTSTERILVYPFMQNKCCTSPQRSLCPRAGPVNY</sequence>
<evidence type="ECO:0000256" key="8">
    <source>
        <dbReference type="ARBA" id="ARBA00022741"/>
    </source>
</evidence>
<evidence type="ECO:0000256" key="12">
    <source>
        <dbReference type="ARBA" id="ARBA00023136"/>
    </source>
</evidence>
<evidence type="ECO:0000256" key="11">
    <source>
        <dbReference type="ARBA" id="ARBA00022989"/>
    </source>
</evidence>
<evidence type="ECO:0000256" key="5">
    <source>
        <dbReference type="ARBA" id="ARBA00022679"/>
    </source>
</evidence>
<dbReference type="OrthoDB" id="1740823at2759"/>
<organism evidence="17 18">
    <name type="scientific">Striga asiatica</name>
    <name type="common">Asiatic witchweed</name>
    <name type="synonym">Buchnera asiatica</name>
    <dbReference type="NCBI Taxonomy" id="4170"/>
    <lineage>
        <taxon>Eukaryota</taxon>
        <taxon>Viridiplantae</taxon>
        <taxon>Streptophyta</taxon>
        <taxon>Embryophyta</taxon>
        <taxon>Tracheophyta</taxon>
        <taxon>Spermatophyta</taxon>
        <taxon>Magnoliopsida</taxon>
        <taxon>eudicotyledons</taxon>
        <taxon>Gunneridae</taxon>
        <taxon>Pentapetalae</taxon>
        <taxon>asterids</taxon>
        <taxon>lamiids</taxon>
        <taxon>Lamiales</taxon>
        <taxon>Orobanchaceae</taxon>
        <taxon>Buchnereae</taxon>
        <taxon>Striga</taxon>
    </lineage>
</organism>
<keyword evidence="10 15" id="KW-0067">ATP-binding</keyword>
<dbReference type="InterPro" id="IPR001611">
    <property type="entry name" value="Leu-rich_rpt"/>
</dbReference>
<dbReference type="Pfam" id="PF00069">
    <property type="entry name" value="Pkinase"/>
    <property type="match status" value="1"/>
</dbReference>
<dbReference type="EC" id="2.7.11.1" evidence="2"/>
<evidence type="ECO:0000313" key="18">
    <source>
        <dbReference type="Proteomes" id="UP000325081"/>
    </source>
</evidence>
<evidence type="ECO:0000256" key="1">
    <source>
        <dbReference type="ARBA" id="ARBA00004479"/>
    </source>
</evidence>
<accession>A0A5A7QDL4</accession>
<dbReference type="GO" id="GO:0016020">
    <property type="term" value="C:membrane"/>
    <property type="evidence" value="ECO:0007669"/>
    <property type="project" value="UniProtKB-SubCell"/>
</dbReference>
<dbReference type="InterPro" id="IPR011009">
    <property type="entry name" value="Kinase-like_dom_sf"/>
</dbReference>
<evidence type="ECO:0000313" key="17">
    <source>
        <dbReference type="EMBL" id="GER43375.1"/>
    </source>
</evidence>